<evidence type="ECO:0000256" key="4">
    <source>
        <dbReference type="ARBA" id="ARBA00023136"/>
    </source>
</evidence>
<name>A0AAN8FNL5_TRICO</name>
<gene>
    <name evidence="6" type="ORF">GCK32_001739</name>
</gene>
<protein>
    <recommendedName>
        <fullName evidence="5">G-protein coupled receptors family 1 profile domain-containing protein</fullName>
    </recommendedName>
</protein>
<evidence type="ECO:0000313" key="6">
    <source>
        <dbReference type="EMBL" id="KAK5973483.1"/>
    </source>
</evidence>
<organism evidence="6 7">
    <name type="scientific">Trichostrongylus colubriformis</name>
    <name type="common">Black scour worm</name>
    <dbReference type="NCBI Taxonomy" id="6319"/>
    <lineage>
        <taxon>Eukaryota</taxon>
        <taxon>Metazoa</taxon>
        <taxon>Ecdysozoa</taxon>
        <taxon>Nematoda</taxon>
        <taxon>Chromadorea</taxon>
        <taxon>Rhabditida</taxon>
        <taxon>Rhabditina</taxon>
        <taxon>Rhabditomorpha</taxon>
        <taxon>Strongyloidea</taxon>
        <taxon>Trichostrongylidae</taxon>
        <taxon>Trichostrongylus</taxon>
    </lineage>
</organism>
<evidence type="ECO:0000313" key="7">
    <source>
        <dbReference type="Proteomes" id="UP001331761"/>
    </source>
</evidence>
<accession>A0AAN8FNL5</accession>
<reference evidence="6 7" key="1">
    <citation type="submission" date="2019-10" db="EMBL/GenBank/DDBJ databases">
        <title>Assembly and Annotation for the nematode Trichostrongylus colubriformis.</title>
        <authorList>
            <person name="Martin J."/>
        </authorList>
    </citation>
    <scope>NUCLEOTIDE SEQUENCE [LARGE SCALE GENOMIC DNA]</scope>
    <source>
        <strain evidence="6">G859</strain>
        <tissue evidence="6">Whole worm</tissue>
    </source>
</reference>
<dbReference type="PROSITE" id="PS50262">
    <property type="entry name" value="G_PROTEIN_RECEP_F1_2"/>
    <property type="match status" value="1"/>
</dbReference>
<sequence>MLSLMVVTFMFCWLPYHLYHTFELNVSLKLILTFSRLFSSVSYTTLPREYLDDEIRVMATNRNLRQRTASNL</sequence>
<feature type="domain" description="G-protein coupled receptors family 1 profile" evidence="5">
    <location>
        <begin position="1"/>
        <end position="50"/>
    </location>
</feature>
<keyword evidence="2" id="KW-0812">Transmembrane</keyword>
<evidence type="ECO:0000256" key="2">
    <source>
        <dbReference type="ARBA" id="ARBA00022692"/>
    </source>
</evidence>
<dbReference type="EMBL" id="WIXE01015413">
    <property type="protein sequence ID" value="KAK5973483.1"/>
    <property type="molecule type" value="Genomic_DNA"/>
</dbReference>
<dbReference type="Proteomes" id="UP001331761">
    <property type="component" value="Unassembled WGS sequence"/>
</dbReference>
<keyword evidence="7" id="KW-1185">Reference proteome</keyword>
<evidence type="ECO:0000259" key="5">
    <source>
        <dbReference type="PROSITE" id="PS50262"/>
    </source>
</evidence>
<dbReference type="AlphaFoldDB" id="A0AAN8FNL5"/>
<keyword evidence="3" id="KW-1133">Transmembrane helix</keyword>
<keyword evidence="4" id="KW-0472">Membrane</keyword>
<comment type="subcellular location">
    <subcellularLocation>
        <location evidence="1">Membrane</location>
    </subcellularLocation>
</comment>
<comment type="caution">
    <text evidence="6">The sequence shown here is derived from an EMBL/GenBank/DDBJ whole genome shotgun (WGS) entry which is preliminary data.</text>
</comment>
<evidence type="ECO:0000256" key="1">
    <source>
        <dbReference type="ARBA" id="ARBA00004370"/>
    </source>
</evidence>
<evidence type="ECO:0000256" key="3">
    <source>
        <dbReference type="ARBA" id="ARBA00022989"/>
    </source>
</evidence>
<dbReference type="InterPro" id="IPR017452">
    <property type="entry name" value="GPCR_Rhodpsn_7TM"/>
</dbReference>
<dbReference type="GO" id="GO:0016020">
    <property type="term" value="C:membrane"/>
    <property type="evidence" value="ECO:0007669"/>
    <property type="project" value="UniProtKB-SubCell"/>
</dbReference>
<proteinExistence type="predicted"/>